<dbReference type="SUPFAM" id="SSF54675">
    <property type="entry name" value="Nicotinate/Quinolinate PRTase N-terminal domain-like"/>
    <property type="match status" value="1"/>
</dbReference>
<evidence type="ECO:0000256" key="4">
    <source>
        <dbReference type="ARBA" id="ARBA00011218"/>
    </source>
</evidence>
<dbReference type="GO" id="GO:0005737">
    <property type="term" value="C:cytoplasm"/>
    <property type="evidence" value="ECO:0007669"/>
    <property type="project" value="TreeGrafter"/>
</dbReference>
<evidence type="ECO:0000256" key="2">
    <source>
        <dbReference type="ARBA" id="ARBA00004893"/>
    </source>
</evidence>
<dbReference type="InterPro" id="IPR013785">
    <property type="entry name" value="Aldolase_TIM"/>
</dbReference>
<feature type="binding site" evidence="13">
    <location>
        <position position="217"/>
    </location>
    <ligand>
        <name>substrate</name>
    </ligand>
</feature>
<feature type="binding site" evidence="13">
    <location>
        <begin position="240"/>
        <end position="242"/>
    </location>
    <ligand>
        <name>substrate</name>
    </ligand>
</feature>
<dbReference type="GO" id="GO:0009435">
    <property type="term" value="P:NAD+ biosynthetic process"/>
    <property type="evidence" value="ECO:0007669"/>
    <property type="project" value="UniProtKB-UniPathway"/>
</dbReference>
<evidence type="ECO:0000256" key="9">
    <source>
        <dbReference type="ARBA" id="ARBA00033102"/>
    </source>
</evidence>
<dbReference type="Gene3D" id="3.90.1170.20">
    <property type="entry name" value="Quinolinate phosphoribosyl transferase, N-terminal domain"/>
    <property type="match status" value="1"/>
</dbReference>
<feature type="binding site" evidence="13">
    <location>
        <position position="156"/>
    </location>
    <ligand>
        <name>substrate</name>
    </ligand>
</feature>
<dbReference type="Gene3D" id="3.20.20.70">
    <property type="entry name" value="Aldolase class I"/>
    <property type="match status" value="1"/>
</dbReference>
<dbReference type="SUPFAM" id="SSF51690">
    <property type="entry name" value="Nicotinate/Quinolinate PRTase C-terminal domain-like"/>
    <property type="match status" value="1"/>
</dbReference>
<dbReference type="GO" id="GO:0034213">
    <property type="term" value="P:quinolinate catabolic process"/>
    <property type="evidence" value="ECO:0007669"/>
    <property type="project" value="TreeGrafter"/>
</dbReference>
<dbReference type="PANTHER" id="PTHR32179:SF3">
    <property type="entry name" value="NICOTINATE-NUCLEOTIDE PYROPHOSPHORYLASE [CARBOXYLATING]"/>
    <property type="match status" value="1"/>
</dbReference>
<feature type="domain" description="Quinolinate phosphoribosyl transferase C-terminal" evidence="14">
    <location>
        <begin position="111"/>
        <end position="276"/>
    </location>
</feature>
<feature type="binding site" evidence="13">
    <location>
        <position position="99"/>
    </location>
    <ligand>
        <name>substrate</name>
    </ligand>
</feature>
<dbReference type="GO" id="GO:0004514">
    <property type="term" value="F:nicotinate-nucleotide diphosphorylase (carboxylating) activity"/>
    <property type="evidence" value="ECO:0007669"/>
    <property type="project" value="UniProtKB-EC"/>
</dbReference>
<dbReference type="EMBL" id="CP002304">
    <property type="protein sequence ID" value="ADQ13837.1"/>
    <property type="molecule type" value="Genomic_DNA"/>
</dbReference>
<evidence type="ECO:0000256" key="8">
    <source>
        <dbReference type="ARBA" id="ARBA00022679"/>
    </source>
</evidence>
<dbReference type="STRING" id="656519.Halsa_0362"/>
<dbReference type="AlphaFoldDB" id="E4RPF2"/>
<keyword evidence="8 12" id="KW-0808">Transferase</keyword>
<evidence type="ECO:0000256" key="6">
    <source>
        <dbReference type="ARBA" id="ARBA00022642"/>
    </source>
</evidence>
<evidence type="ECO:0000256" key="12">
    <source>
        <dbReference type="PIRNR" id="PIRNR006250"/>
    </source>
</evidence>
<feature type="binding site" evidence="13">
    <location>
        <position position="196"/>
    </location>
    <ligand>
        <name>substrate</name>
    </ligand>
</feature>
<gene>
    <name evidence="16" type="ordered locus">Halsa_0362</name>
</gene>
<dbReference type="Pfam" id="PF01729">
    <property type="entry name" value="QRPTase_C"/>
    <property type="match status" value="1"/>
</dbReference>
<evidence type="ECO:0000313" key="16">
    <source>
        <dbReference type="EMBL" id="ADQ13837.1"/>
    </source>
</evidence>
<evidence type="ECO:0000256" key="3">
    <source>
        <dbReference type="ARBA" id="ARBA00009400"/>
    </source>
</evidence>
<evidence type="ECO:0000256" key="7">
    <source>
        <dbReference type="ARBA" id="ARBA00022676"/>
    </source>
</evidence>
<dbReference type="PANTHER" id="PTHR32179">
    <property type="entry name" value="NICOTINATE-NUCLEOTIDE PYROPHOSPHORYLASE [CARBOXYLATING]"/>
    <property type="match status" value="1"/>
</dbReference>
<evidence type="ECO:0000256" key="10">
    <source>
        <dbReference type="ARBA" id="ARBA00047445"/>
    </source>
</evidence>
<dbReference type="InterPro" id="IPR037128">
    <property type="entry name" value="Quinolinate_PRibosylTase_N_sf"/>
</dbReference>
<evidence type="ECO:0000256" key="1">
    <source>
        <dbReference type="ARBA" id="ARBA00003237"/>
    </source>
</evidence>
<feature type="binding site" evidence="13">
    <location>
        <begin position="132"/>
        <end position="134"/>
    </location>
    <ligand>
        <name>substrate</name>
    </ligand>
</feature>
<reference evidence="16 17" key="2">
    <citation type="journal article" date="2011" name="J. Bacteriol.">
        <title>Complete Genome Sequence of the Haloalkaliphilic, Hydrogen Producing Halanaerobium hydrogenoformans.</title>
        <authorList>
            <person name="Brown S.D."/>
            <person name="Begemann M.B."/>
            <person name="Mormile M.R."/>
            <person name="Wall J.D."/>
            <person name="Han C.S."/>
            <person name="Goodwin L.A."/>
            <person name="Pitluck S."/>
            <person name="Land M.L."/>
            <person name="Hauser L.J."/>
            <person name="Elias D.A."/>
        </authorList>
    </citation>
    <scope>NUCLEOTIDE SEQUENCE [LARGE SCALE GENOMIC DNA]</scope>
    <source>
        <strain evidence="17">sapolanicus</strain>
    </source>
</reference>
<dbReference type="InterPro" id="IPR002638">
    <property type="entry name" value="Quinolinate_PRibosylTrfase_C"/>
</dbReference>
<dbReference type="InterPro" id="IPR036068">
    <property type="entry name" value="Nicotinate_pribotase-like_C"/>
</dbReference>
<keyword evidence="6" id="KW-0662">Pyridine nucleotide biosynthesis</keyword>
<evidence type="ECO:0000313" key="17">
    <source>
        <dbReference type="Proteomes" id="UP000007434"/>
    </source>
</evidence>
<dbReference type="KEGG" id="has:Halsa_0362"/>
<dbReference type="RefSeq" id="WP_013404943.1">
    <property type="nucleotide sequence ID" value="NC_014654.1"/>
</dbReference>
<sequence>MLLNKFILADIIDRAIKEDLGYGDITTDNLIAEDAQSKALITIKEAGVAAGLEIARSVFNKYDPDLKFKALLTEGDKLDAGTVLAEVEGSTRSILKAERLALNFLQRLSGIATKSREYVELVEAYPAQIVDTRKTTPTLRMLEKYAVKVGGAKNHRMGLDDCVMIKDNHLKAAGSIKNAVEKIKANISHTTKIELEIDELPQLDEALEAEVDIILLDNMSPEELKKAVQIVDGRVILEASGGITKENVAEIAASGVDIISVGALTHQINSIDIALDLN</sequence>
<dbReference type="InterPro" id="IPR022412">
    <property type="entry name" value="Quinolinate_PRibosylTrfase_N"/>
</dbReference>
<dbReference type="Proteomes" id="UP000007434">
    <property type="component" value="Chromosome"/>
</dbReference>
<keyword evidence="7 12" id="KW-0328">Glycosyltransferase</keyword>
<dbReference type="UniPathway" id="UPA00253">
    <property type="reaction ID" value="UER00331"/>
</dbReference>
<dbReference type="EC" id="2.4.2.19" evidence="5"/>
<dbReference type="InterPro" id="IPR027277">
    <property type="entry name" value="NadC/ModD"/>
</dbReference>
<evidence type="ECO:0000256" key="5">
    <source>
        <dbReference type="ARBA" id="ARBA00011944"/>
    </source>
</evidence>
<comment type="subunit">
    <text evidence="4">Hexamer formed by 3 homodimers.</text>
</comment>
<feature type="domain" description="Quinolinate phosphoribosyl transferase N-terminal" evidence="15">
    <location>
        <begin position="24"/>
        <end position="109"/>
    </location>
</feature>
<reference evidence="16 17" key="1">
    <citation type="submission" date="2010-11" db="EMBL/GenBank/DDBJ databases">
        <title>Complete sequence of Halanaerobium sp. sapolanicus.</title>
        <authorList>
            <consortium name="US DOE Joint Genome Institute"/>
            <person name="Lucas S."/>
            <person name="Copeland A."/>
            <person name="Lapidus A."/>
            <person name="Cheng J.-F."/>
            <person name="Bruce D."/>
            <person name="Goodwin L."/>
            <person name="Pitluck S."/>
            <person name="Davenport K."/>
            <person name="Detter J.C."/>
            <person name="Han C."/>
            <person name="Tapia R."/>
            <person name="Land M."/>
            <person name="Hauser L."/>
            <person name="Jeffries C."/>
            <person name="Kyrpides N."/>
            <person name="Ivanova N."/>
            <person name="Mikhailova N."/>
            <person name="Begemann M.B."/>
            <person name="Mormile M.R."/>
            <person name="Wall J.D."/>
            <person name="Elias D.A."/>
            <person name="Woyke T."/>
        </authorList>
    </citation>
    <scope>NUCLEOTIDE SEQUENCE [LARGE SCALE GENOMIC DNA]</scope>
    <source>
        <strain evidence="17">sapolanicus</strain>
    </source>
</reference>
<feature type="binding site" evidence="13">
    <location>
        <begin position="261"/>
        <end position="263"/>
    </location>
    <ligand>
        <name>substrate</name>
    </ligand>
</feature>
<dbReference type="NCBIfam" id="TIGR00078">
    <property type="entry name" value="nadC"/>
    <property type="match status" value="1"/>
</dbReference>
<protein>
    <recommendedName>
        <fullName evidence="11">Probable nicotinate-nucleotide pyrophosphorylase [carboxylating]</fullName>
        <ecNumber evidence="5">2.4.2.19</ecNumber>
    </recommendedName>
    <alternativeName>
        <fullName evidence="9">Quinolinate phosphoribosyltransferase [decarboxylating]</fullName>
    </alternativeName>
</protein>
<accession>E4RPF2</accession>
<comment type="catalytic activity">
    <reaction evidence="10">
        <text>nicotinate beta-D-ribonucleotide + CO2 + diphosphate = quinolinate + 5-phospho-alpha-D-ribose 1-diphosphate + 2 H(+)</text>
        <dbReference type="Rhea" id="RHEA:12733"/>
        <dbReference type="ChEBI" id="CHEBI:15378"/>
        <dbReference type="ChEBI" id="CHEBI:16526"/>
        <dbReference type="ChEBI" id="CHEBI:29959"/>
        <dbReference type="ChEBI" id="CHEBI:33019"/>
        <dbReference type="ChEBI" id="CHEBI:57502"/>
        <dbReference type="ChEBI" id="CHEBI:58017"/>
        <dbReference type="EC" id="2.4.2.19"/>
    </reaction>
</comment>
<dbReference type="InterPro" id="IPR004393">
    <property type="entry name" value="NadC"/>
</dbReference>
<dbReference type="PIRSF" id="PIRSF006250">
    <property type="entry name" value="NadC_ModD"/>
    <property type="match status" value="1"/>
</dbReference>
<keyword evidence="17" id="KW-1185">Reference proteome</keyword>
<proteinExistence type="inferred from homology"/>
<dbReference type="Pfam" id="PF02749">
    <property type="entry name" value="QRPTase_N"/>
    <property type="match status" value="1"/>
</dbReference>
<organism evidence="16 17">
    <name type="scientific">Halanaerobium hydrogeniformans</name>
    <name type="common">Halanaerobium sp. (strain sapolanicus)</name>
    <dbReference type="NCBI Taxonomy" id="656519"/>
    <lineage>
        <taxon>Bacteria</taxon>
        <taxon>Bacillati</taxon>
        <taxon>Bacillota</taxon>
        <taxon>Clostridia</taxon>
        <taxon>Halanaerobiales</taxon>
        <taxon>Halanaerobiaceae</taxon>
        <taxon>Halanaerobium</taxon>
    </lineage>
</organism>
<feature type="binding site" evidence="13">
    <location>
        <position position="166"/>
    </location>
    <ligand>
        <name>substrate</name>
    </ligand>
</feature>
<comment type="function">
    <text evidence="1">Involved in the catabolism of quinolinic acid (QA).</text>
</comment>
<dbReference type="OrthoDB" id="9782546at2"/>
<evidence type="ECO:0000259" key="14">
    <source>
        <dbReference type="Pfam" id="PF01729"/>
    </source>
</evidence>
<evidence type="ECO:0000256" key="11">
    <source>
        <dbReference type="ARBA" id="ARBA00069173"/>
    </source>
</evidence>
<dbReference type="eggNOG" id="COG0157">
    <property type="taxonomic scope" value="Bacteria"/>
</dbReference>
<dbReference type="HOGENOM" id="CLU_039622_0_1_9"/>
<dbReference type="FunFam" id="3.90.1170.20:FF:000001">
    <property type="entry name" value="Nicotinate-nucleotide diphosphorylase (Carboxylating)"/>
    <property type="match status" value="1"/>
</dbReference>
<comment type="pathway">
    <text evidence="2">Cofactor biosynthesis; NAD(+) biosynthesis; nicotinate D-ribonucleotide from quinolinate: step 1/1.</text>
</comment>
<name>E4RPF2_HALHG</name>
<comment type="similarity">
    <text evidence="3 12">Belongs to the NadC/ModD family.</text>
</comment>
<evidence type="ECO:0000256" key="13">
    <source>
        <dbReference type="PIRSR" id="PIRSR006250-1"/>
    </source>
</evidence>
<evidence type="ECO:0000259" key="15">
    <source>
        <dbReference type="Pfam" id="PF02749"/>
    </source>
</evidence>
<dbReference type="FunFam" id="3.20.20.70:FF:000030">
    <property type="entry name" value="Nicotinate-nucleotide pyrophosphorylase, carboxylating"/>
    <property type="match status" value="1"/>
</dbReference>
<dbReference type="CDD" id="cd01572">
    <property type="entry name" value="QPRTase"/>
    <property type="match status" value="1"/>
</dbReference>